<feature type="region of interest" description="Disordered" evidence="1">
    <location>
        <begin position="1"/>
        <end position="26"/>
    </location>
</feature>
<protein>
    <submittedName>
        <fullName evidence="2">Uncharacterized protein</fullName>
    </submittedName>
</protein>
<evidence type="ECO:0000313" key="2">
    <source>
        <dbReference type="EMBL" id="CAE0797349.1"/>
    </source>
</evidence>
<dbReference type="EMBL" id="HBJA01026056">
    <property type="protein sequence ID" value="CAE0797349.1"/>
    <property type="molecule type" value="Transcribed_RNA"/>
</dbReference>
<evidence type="ECO:0000256" key="1">
    <source>
        <dbReference type="SAM" id="MobiDB-lite"/>
    </source>
</evidence>
<accession>A0A7S4CHZ4</accession>
<proteinExistence type="predicted"/>
<name>A0A7S4CHZ4_9EUGL</name>
<reference evidence="2" key="1">
    <citation type="submission" date="2021-01" db="EMBL/GenBank/DDBJ databases">
        <authorList>
            <person name="Corre E."/>
            <person name="Pelletier E."/>
            <person name="Niang G."/>
            <person name="Scheremetjew M."/>
            <person name="Finn R."/>
            <person name="Kale V."/>
            <person name="Holt S."/>
            <person name="Cochrane G."/>
            <person name="Meng A."/>
            <person name="Brown T."/>
            <person name="Cohen L."/>
        </authorList>
    </citation>
    <scope>NUCLEOTIDE SEQUENCE</scope>
    <source>
        <strain evidence="2">CCMP1594</strain>
    </source>
</reference>
<organism evidence="2">
    <name type="scientific">Eutreptiella gymnastica</name>
    <dbReference type="NCBI Taxonomy" id="73025"/>
    <lineage>
        <taxon>Eukaryota</taxon>
        <taxon>Discoba</taxon>
        <taxon>Euglenozoa</taxon>
        <taxon>Euglenida</taxon>
        <taxon>Spirocuta</taxon>
        <taxon>Euglenophyceae</taxon>
        <taxon>Eutreptiales</taxon>
        <taxon>Eutreptiaceae</taxon>
        <taxon>Eutreptiella</taxon>
    </lineage>
</organism>
<feature type="compositionally biased region" description="Low complexity" evidence="1">
    <location>
        <begin position="1"/>
        <end position="14"/>
    </location>
</feature>
<dbReference type="AlphaFoldDB" id="A0A7S4CHZ4"/>
<gene>
    <name evidence="2" type="ORF">EGYM00163_LOCUS8469</name>
</gene>
<feature type="compositionally biased region" description="Acidic residues" evidence="1">
    <location>
        <begin position="15"/>
        <end position="24"/>
    </location>
</feature>
<sequence>MAAVSEEPQQAPEVPAEEPAEEPAEQWSIYNTAKIERDDRFDIYKYDFSETAKNSVTEAVTVLNKGEIHWSHDYAVVYSNRERCYFVLAKVGLKPCLAAVQEQAE</sequence>